<proteinExistence type="predicted"/>
<gene>
    <name evidence="1" type="ORF">CKY01_11725</name>
</gene>
<dbReference type="AlphaFoldDB" id="A0A329VG05"/>
<dbReference type="Proteomes" id="UP000250870">
    <property type="component" value="Unassembled WGS sequence"/>
</dbReference>
<evidence type="ECO:0000313" key="1">
    <source>
        <dbReference type="EMBL" id="RAW90654.1"/>
    </source>
</evidence>
<evidence type="ECO:0000313" key="2">
    <source>
        <dbReference type="Proteomes" id="UP000250870"/>
    </source>
</evidence>
<reference evidence="1 2" key="1">
    <citation type="journal article" date="2018" name="Int. J. Syst. Evol. Microbiol.">
        <title>Whole-genome-based revisit of Photorhabdus phylogeny: proposal for the elevation of most Photorhabdus subspecies to the species level and description of one novel species Photorhabdus bodei sp. nov., and one novel subspecies Photorhabdus laumondii subsp. clarkei subsp. nov.</title>
        <authorList>
            <person name="Machado R.A.R."/>
            <person name="Wuthrich D."/>
            <person name="Kuhnert P."/>
            <person name="Arce C.C.M."/>
            <person name="Thonen L."/>
            <person name="Ruiz C."/>
            <person name="Zhang X."/>
            <person name="Robert C.A.M."/>
            <person name="Karimi J."/>
            <person name="Kamali S."/>
            <person name="Ma J."/>
            <person name="Bruggmann R."/>
            <person name="Erb M."/>
        </authorList>
    </citation>
    <scope>NUCLEOTIDE SEQUENCE [LARGE SCALE GENOMIC DNA]</scope>
    <source>
        <strain evidence="1 2">BOJ-47</strain>
    </source>
</reference>
<name>A0A329VG05_9GAMM</name>
<dbReference type="PANTHER" id="PTHR39431:SF1">
    <property type="entry name" value="FRPA_C-RELATED PROTEIN"/>
    <property type="match status" value="1"/>
</dbReference>
<dbReference type="PANTHER" id="PTHR39431">
    <property type="entry name" value="FRPA/C-RELATED PROTEIN"/>
    <property type="match status" value="1"/>
</dbReference>
<protein>
    <submittedName>
        <fullName evidence="1">Uncharacterized protein</fullName>
    </submittedName>
</protein>
<organism evidence="1 2">
    <name type="scientific">Photorhabdus laumondii subsp. clarkei</name>
    <dbReference type="NCBI Taxonomy" id="2029685"/>
    <lineage>
        <taxon>Bacteria</taxon>
        <taxon>Pseudomonadati</taxon>
        <taxon>Pseudomonadota</taxon>
        <taxon>Gammaproteobacteria</taxon>
        <taxon>Enterobacterales</taxon>
        <taxon>Morganellaceae</taxon>
        <taxon>Photorhabdus</taxon>
    </lineage>
</organism>
<dbReference type="EMBL" id="NSCI01000014">
    <property type="protein sequence ID" value="RAW90654.1"/>
    <property type="molecule type" value="Genomic_DNA"/>
</dbReference>
<sequence>MEVFNKEITMPSKDYGLVDKVFNENFKGMHVETITVKIASSGTKYTNAAGDVSKSTFGHVWVEFQGESIGWGLGDNKQAGGVENITFRDSIAYDKSKISSVTYPIYSESVVNNMRNYISDLKNGNFYDFKPNYNLLTNNCIDFVNSILRVSHYDNDKNGIDFIQELRGMSPNAVLDNLEEIVEDQKSTETPLIIDLTGDGIITIAENGSIYFDHDNDGIVESSGWIEANNAFLVWDKNGDGKINNGNELFGNNSILTNGVKSVNGFAALADLDDNFDGIFDQNDCLWNSLELWIDANKDGITDDGELYKLSESGISAINLTYKENGFKDINGNIHGFESSVLWNNGDTTKIVDVFFAVDKNIQMESLNSNIDIIGINNTFSEIIL</sequence>
<comment type="caution">
    <text evidence="1">The sequence shown here is derived from an EMBL/GenBank/DDBJ whole genome shotgun (WGS) entry which is preliminary data.</text>
</comment>
<accession>A0A329VG05</accession>